<reference evidence="3" key="2">
    <citation type="submission" date="2017-12" db="EMBL/GenBank/DDBJ databases">
        <title>Genome sequence of the Bar-tailed Godwit (Limosa lapponica baueri).</title>
        <authorList>
            <person name="Lima N.C.B."/>
            <person name="Parody-Merino A.M."/>
            <person name="Battley P.F."/>
            <person name="Fidler A.E."/>
            <person name="Prosdocimi F."/>
        </authorList>
    </citation>
    <scope>NUCLEOTIDE SEQUENCE [LARGE SCALE GENOMIC DNA]</scope>
</reference>
<evidence type="ECO:0000313" key="2">
    <source>
        <dbReference type="EMBL" id="PKU27874.1"/>
    </source>
</evidence>
<gene>
    <name evidence="2" type="ORF">llap_21822</name>
</gene>
<feature type="coiled-coil region" evidence="1">
    <location>
        <begin position="9"/>
        <end position="106"/>
    </location>
</feature>
<evidence type="ECO:0000313" key="3">
    <source>
        <dbReference type="Proteomes" id="UP000233556"/>
    </source>
</evidence>
<dbReference type="GO" id="GO:0008286">
    <property type="term" value="P:insulin receptor signaling pathway"/>
    <property type="evidence" value="ECO:0007669"/>
    <property type="project" value="TreeGrafter"/>
</dbReference>
<reference evidence="3" key="1">
    <citation type="submission" date="2017-11" db="EMBL/GenBank/DDBJ databases">
        <authorList>
            <person name="Lima N.C."/>
            <person name="Parody-Merino A.M."/>
            <person name="Battley P.F."/>
            <person name="Fidler A.E."/>
            <person name="Prosdocimi F."/>
        </authorList>
    </citation>
    <scope>NUCLEOTIDE SEQUENCE [LARGE SCALE GENOMIC DNA]</scope>
</reference>
<keyword evidence="3" id="KW-1185">Reference proteome</keyword>
<dbReference type="PANTHER" id="PTHR15742:SF1">
    <property type="entry name" value="PROTEIN SOGA1"/>
    <property type="match status" value="1"/>
</dbReference>
<protein>
    <submittedName>
        <fullName evidence="2">Protein soga1 isoform x1</fullName>
    </submittedName>
</protein>
<evidence type="ECO:0000256" key="1">
    <source>
        <dbReference type="SAM" id="Coils"/>
    </source>
</evidence>
<dbReference type="EMBL" id="KZ523857">
    <property type="protein sequence ID" value="PKU27874.1"/>
    <property type="molecule type" value="Genomic_DNA"/>
</dbReference>
<dbReference type="Proteomes" id="UP000233556">
    <property type="component" value="Unassembled WGS sequence"/>
</dbReference>
<name>A0A2I0T273_LIMLA</name>
<organism evidence="2 3">
    <name type="scientific">Limosa lapponica baueri</name>
    <dbReference type="NCBI Taxonomy" id="1758121"/>
    <lineage>
        <taxon>Eukaryota</taxon>
        <taxon>Metazoa</taxon>
        <taxon>Chordata</taxon>
        <taxon>Craniata</taxon>
        <taxon>Vertebrata</taxon>
        <taxon>Euteleostomi</taxon>
        <taxon>Archelosauria</taxon>
        <taxon>Archosauria</taxon>
        <taxon>Dinosauria</taxon>
        <taxon>Saurischia</taxon>
        <taxon>Theropoda</taxon>
        <taxon>Coelurosauria</taxon>
        <taxon>Aves</taxon>
        <taxon>Neognathae</taxon>
        <taxon>Neoaves</taxon>
        <taxon>Charadriiformes</taxon>
        <taxon>Scolopacidae</taxon>
        <taxon>Limosa</taxon>
    </lineage>
</organism>
<dbReference type="InterPro" id="IPR049885">
    <property type="entry name" value="MTCL1-3"/>
</dbReference>
<dbReference type="GO" id="GO:0005615">
    <property type="term" value="C:extracellular space"/>
    <property type="evidence" value="ECO:0007669"/>
    <property type="project" value="TreeGrafter"/>
</dbReference>
<dbReference type="OrthoDB" id="10036174at2759"/>
<sequence>MLEMRDVYMEEDVYQLQELRQQLDQASKTCRILQYRLRKAERRSLRVAQTGQVAKDVSVRLHNELEVVEKKRIRLEEENEDLRKRLIETELAKQVVQNEMDKLREVRGTREGARGGVPKALGVAGVLALHRGIPHPCSRC</sequence>
<accession>A0A2I0T273</accession>
<keyword evidence="1" id="KW-0175">Coiled coil</keyword>
<dbReference type="PANTHER" id="PTHR15742">
    <property type="entry name" value="GIRDIN"/>
    <property type="match status" value="1"/>
</dbReference>
<dbReference type="AlphaFoldDB" id="A0A2I0T273"/>
<proteinExistence type="predicted"/>